<keyword evidence="8 10" id="KW-0333">Golgi apparatus</keyword>
<keyword evidence="5" id="KW-0812">Transmembrane</keyword>
<reference evidence="11" key="1">
    <citation type="submission" date="2023-07" db="EMBL/GenBank/DDBJ databases">
        <authorList>
            <consortium name="CYATHOMIX"/>
        </authorList>
    </citation>
    <scope>NUCLEOTIDE SEQUENCE</scope>
    <source>
        <strain evidence="11">N/A</strain>
    </source>
</reference>
<dbReference type="PANTHER" id="PTHR11214:SF314">
    <property type="entry name" value="HEXOSYLTRANSFERASE"/>
    <property type="match status" value="1"/>
</dbReference>
<evidence type="ECO:0000256" key="2">
    <source>
        <dbReference type="ARBA" id="ARBA00008661"/>
    </source>
</evidence>
<comment type="similarity">
    <text evidence="2 10">Belongs to the glycosyltransferase 31 family.</text>
</comment>
<evidence type="ECO:0000256" key="3">
    <source>
        <dbReference type="ARBA" id="ARBA00022676"/>
    </source>
</evidence>
<evidence type="ECO:0000256" key="6">
    <source>
        <dbReference type="ARBA" id="ARBA00022968"/>
    </source>
</evidence>
<dbReference type="EC" id="2.4.1.-" evidence="10"/>
<accession>A0AA36DLS9</accession>
<dbReference type="Proteomes" id="UP001176961">
    <property type="component" value="Unassembled WGS sequence"/>
</dbReference>
<name>A0AA36DLS9_CYLNA</name>
<dbReference type="Gene3D" id="3.90.550.50">
    <property type="match status" value="1"/>
</dbReference>
<proteinExistence type="inferred from homology"/>
<dbReference type="EMBL" id="CATQJL010000001">
    <property type="protein sequence ID" value="CAJ0589591.1"/>
    <property type="molecule type" value="Genomic_DNA"/>
</dbReference>
<evidence type="ECO:0000313" key="11">
    <source>
        <dbReference type="EMBL" id="CAJ0589591.1"/>
    </source>
</evidence>
<evidence type="ECO:0000256" key="8">
    <source>
        <dbReference type="ARBA" id="ARBA00023034"/>
    </source>
</evidence>
<evidence type="ECO:0000256" key="1">
    <source>
        <dbReference type="ARBA" id="ARBA00004323"/>
    </source>
</evidence>
<keyword evidence="12" id="KW-1185">Reference proteome</keyword>
<protein>
    <recommendedName>
        <fullName evidence="10">Hexosyltransferase</fullName>
        <ecNumber evidence="10">2.4.1.-</ecNumber>
    </recommendedName>
</protein>
<organism evidence="11 12">
    <name type="scientific">Cylicocyclus nassatus</name>
    <name type="common">Nematode worm</name>
    <dbReference type="NCBI Taxonomy" id="53992"/>
    <lineage>
        <taxon>Eukaryota</taxon>
        <taxon>Metazoa</taxon>
        <taxon>Ecdysozoa</taxon>
        <taxon>Nematoda</taxon>
        <taxon>Chromadorea</taxon>
        <taxon>Rhabditida</taxon>
        <taxon>Rhabditina</taxon>
        <taxon>Rhabditomorpha</taxon>
        <taxon>Strongyloidea</taxon>
        <taxon>Strongylidae</taxon>
        <taxon>Cylicocyclus</taxon>
    </lineage>
</organism>
<evidence type="ECO:0000256" key="10">
    <source>
        <dbReference type="RuleBase" id="RU363063"/>
    </source>
</evidence>
<sequence>MSDLVESYENLVTKVHVCLTFYLRHCGSVPFLMKVDDDVSVDLDRLFDTWDKSEMTTEKLFCALLNNREPIRDSSSKWYVPKGKWPPRLYPAYCNGPLYIMGNVAVKRILQQSMRLPLFIMEDVFYTGFVAGSLGIKIVDWKDKIQNHLQYEQVEVPVCGPNSSAITVAHFPLSTPEEMMKGSLKLKRTICFPFPWIKE</sequence>
<keyword evidence="6" id="KW-0735">Signal-anchor</keyword>
<evidence type="ECO:0000256" key="4">
    <source>
        <dbReference type="ARBA" id="ARBA00022679"/>
    </source>
</evidence>
<keyword evidence="7" id="KW-1133">Transmembrane helix</keyword>
<dbReference type="AlphaFoldDB" id="A0AA36DLS9"/>
<dbReference type="PANTHER" id="PTHR11214">
    <property type="entry name" value="BETA-1,3-N-ACETYLGLUCOSAMINYLTRANSFERASE"/>
    <property type="match status" value="1"/>
</dbReference>
<dbReference type="GO" id="GO:0016758">
    <property type="term" value="F:hexosyltransferase activity"/>
    <property type="evidence" value="ECO:0007669"/>
    <property type="project" value="InterPro"/>
</dbReference>
<keyword evidence="3 10" id="KW-0328">Glycosyltransferase</keyword>
<gene>
    <name evidence="11" type="ORF">CYNAS_LOCUS1574</name>
</gene>
<dbReference type="Pfam" id="PF01762">
    <property type="entry name" value="Galactosyl_T"/>
    <property type="match status" value="1"/>
</dbReference>
<comment type="subcellular location">
    <subcellularLocation>
        <location evidence="1 10">Golgi apparatus membrane</location>
        <topology evidence="1 10">Single-pass type II membrane protein</topology>
    </subcellularLocation>
</comment>
<dbReference type="GO" id="GO:0006493">
    <property type="term" value="P:protein O-linked glycosylation"/>
    <property type="evidence" value="ECO:0007669"/>
    <property type="project" value="TreeGrafter"/>
</dbReference>
<evidence type="ECO:0000313" key="12">
    <source>
        <dbReference type="Proteomes" id="UP001176961"/>
    </source>
</evidence>
<dbReference type="InterPro" id="IPR002659">
    <property type="entry name" value="Glyco_trans_31"/>
</dbReference>
<dbReference type="GO" id="GO:0000139">
    <property type="term" value="C:Golgi membrane"/>
    <property type="evidence" value="ECO:0007669"/>
    <property type="project" value="UniProtKB-SubCell"/>
</dbReference>
<comment type="caution">
    <text evidence="11">The sequence shown here is derived from an EMBL/GenBank/DDBJ whole genome shotgun (WGS) entry which is preliminary data.</text>
</comment>
<evidence type="ECO:0000256" key="9">
    <source>
        <dbReference type="ARBA" id="ARBA00023136"/>
    </source>
</evidence>
<evidence type="ECO:0000256" key="5">
    <source>
        <dbReference type="ARBA" id="ARBA00022692"/>
    </source>
</evidence>
<evidence type="ECO:0000256" key="7">
    <source>
        <dbReference type="ARBA" id="ARBA00022989"/>
    </source>
</evidence>
<keyword evidence="9" id="KW-0472">Membrane</keyword>
<keyword evidence="4" id="KW-0808">Transferase</keyword>